<evidence type="ECO:0000256" key="2">
    <source>
        <dbReference type="ARBA" id="ARBA00022670"/>
    </source>
</evidence>
<keyword evidence="5" id="KW-0720">Serine protease</keyword>
<dbReference type="CDD" id="cd21112">
    <property type="entry name" value="alphaLP-like"/>
    <property type="match status" value="1"/>
</dbReference>
<evidence type="ECO:0000256" key="8">
    <source>
        <dbReference type="SAM" id="MobiDB-lite"/>
    </source>
</evidence>
<dbReference type="PRINTS" id="PR00861">
    <property type="entry name" value="ALYTICPTASE"/>
</dbReference>
<feature type="region of interest" description="Disordered" evidence="8">
    <location>
        <begin position="356"/>
        <end position="407"/>
    </location>
</feature>
<evidence type="ECO:0000313" key="11">
    <source>
        <dbReference type="EMBL" id="GER98255.1"/>
    </source>
</evidence>
<dbReference type="EMBL" id="BLAD01000035">
    <property type="protein sequence ID" value="GER98255.1"/>
    <property type="molecule type" value="Genomic_DNA"/>
</dbReference>
<dbReference type="AlphaFoldDB" id="A0A5M3VNM8"/>
<feature type="chain" id="PRO_5024329515" description="Peptidase S1A alpha-lytic prodomain domain-containing protein" evidence="9">
    <location>
        <begin position="26"/>
        <end position="423"/>
    </location>
</feature>
<comment type="similarity">
    <text evidence="1">Belongs to the peptidase S1 family.</text>
</comment>
<dbReference type="InterPro" id="IPR004236">
    <property type="entry name" value="Pept_S1_alpha_lytic"/>
</dbReference>
<keyword evidence="3 9" id="KW-0732">Signal</keyword>
<accession>A0A5M3VNM8</accession>
<protein>
    <recommendedName>
        <fullName evidence="10">Peptidase S1A alpha-lytic prodomain domain-containing protein</fullName>
    </recommendedName>
</protein>
<dbReference type="InterPro" id="IPR009003">
    <property type="entry name" value="Peptidase_S1_PA"/>
</dbReference>
<dbReference type="InterPro" id="IPR001316">
    <property type="entry name" value="Pept_S1A_streptogrisin"/>
</dbReference>
<dbReference type="InterPro" id="IPR043504">
    <property type="entry name" value="Peptidase_S1_PA_chymotrypsin"/>
</dbReference>
<dbReference type="GO" id="GO:0006508">
    <property type="term" value="P:proteolysis"/>
    <property type="evidence" value="ECO:0007669"/>
    <property type="project" value="UniProtKB-KW"/>
</dbReference>
<evidence type="ECO:0000256" key="9">
    <source>
        <dbReference type="SAM" id="SignalP"/>
    </source>
</evidence>
<keyword evidence="6" id="KW-0865">Zymogen</keyword>
<feature type="signal peptide" evidence="9">
    <location>
        <begin position="1"/>
        <end position="25"/>
    </location>
</feature>
<evidence type="ECO:0000256" key="5">
    <source>
        <dbReference type="ARBA" id="ARBA00022825"/>
    </source>
</evidence>
<evidence type="ECO:0000256" key="3">
    <source>
        <dbReference type="ARBA" id="ARBA00022729"/>
    </source>
</evidence>
<evidence type="ECO:0000256" key="7">
    <source>
        <dbReference type="ARBA" id="ARBA00023157"/>
    </source>
</evidence>
<sequence length="423" mass="45124">MRLTVLTSAAALAVAFVMPSATARAASAPPPSPDQSTAQEAVQRDLGLTATQARIRQAHEAGASVVERQLRTRLGDRFAGAWFSAAEGRLNVGVLSGRDADPVLVERTERQLDAAKATLDRAAAAKGVHTWHVDVTTNKVVVTAADRESGDRFVKAAGLDPATVQVSVSEAPQPLYDLRGGDQYVINGNTLCSVGFSVNNGGFVTAGHCGGAGSPTLGYNNVSQGNFAGSSFPGNDYAWVRTNGNWTPRPWVDNYGGGNVTVAGSQEAVAGASICRSGRTTGWRCGVIQADHLGRRRDEPADRLAGQVHRRAELQRRGGAAAPALGLQRRQRPELDLPRRRHRARLRALHGRGLGLHRQRRGHPAGELQREPGAAVRADGRGRPGQPAVQQVRRRDRLGRRRHPAPAVGLLRRGQPEVAARLS</sequence>
<proteinExistence type="inferred from homology"/>
<dbReference type="RefSeq" id="WP_218034076.1">
    <property type="nucleotide sequence ID" value="NZ_BAAABN010000006.1"/>
</dbReference>
<dbReference type="Pfam" id="PF02983">
    <property type="entry name" value="Pro_Al_protease"/>
    <property type="match status" value="1"/>
</dbReference>
<keyword evidence="2" id="KW-0645">Protease</keyword>
<evidence type="ECO:0000256" key="4">
    <source>
        <dbReference type="ARBA" id="ARBA00022801"/>
    </source>
</evidence>
<name>A0A5M3VNM8_9ACTN</name>
<keyword evidence="12" id="KW-1185">Reference proteome</keyword>
<evidence type="ECO:0000256" key="1">
    <source>
        <dbReference type="ARBA" id="ARBA00007664"/>
    </source>
</evidence>
<dbReference type="Gene3D" id="3.30.300.50">
    <property type="match status" value="2"/>
</dbReference>
<gene>
    <name evidence="11" type="ORF">Acor_03170</name>
</gene>
<keyword evidence="4" id="KW-0378">Hydrolase</keyword>
<feature type="domain" description="Peptidase S1A alpha-lytic prodomain" evidence="10">
    <location>
        <begin position="108"/>
        <end position="160"/>
    </location>
</feature>
<evidence type="ECO:0000313" key="12">
    <source>
        <dbReference type="Proteomes" id="UP000334990"/>
    </source>
</evidence>
<dbReference type="Proteomes" id="UP000334990">
    <property type="component" value="Unassembled WGS sequence"/>
</dbReference>
<dbReference type="GO" id="GO:0005576">
    <property type="term" value="C:extracellular region"/>
    <property type="evidence" value="ECO:0007669"/>
    <property type="project" value="InterPro"/>
</dbReference>
<dbReference type="InterPro" id="IPR035070">
    <property type="entry name" value="Streptogrisin_prodomain"/>
</dbReference>
<organism evidence="11 12">
    <name type="scientific">Acrocarpospora corrugata</name>
    <dbReference type="NCBI Taxonomy" id="35763"/>
    <lineage>
        <taxon>Bacteria</taxon>
        <taxon>Bacillati</taxon>
        <taxon>Actinomycetota</taxon>
        <taxon>Actinomycetes</taxon>
        <taxon>Streptosporangiales</taxon>
        <taxon>Streptosporangiaceae</taxon>
        <taxon>Acrocarpospora</taxon>
    </lineage>
</organism>
<comment type="caution">
    <text evidence="11">The sequence shown here is derived from an EMBL/GenBank/DDBJ whole genome shotgun (WGS) entry which is preliminary data.</text>
</comment>
<keyword evidence="7" id="KW-1015">Disulfide bond</keyword>
<dbReference type="GO" id="GO:0004252">
    <property type="term" value="F:serine-type endopeptidase activity"/>
    <property type="evidence" value="ECO:0007669"/>
    <property type="project" value="InterPro"/>
</dbReference>
<dbReference type="SUPFAM" id="SSF50494">
    <property type="entry name" value="Trypsin-like serine proteases"/>
    <property type="match status" value="1"/>
</dbReference>
<evidence type="ECO:0000256" key="6">
    <source>
        <dbReference type="ARBA" id="ARBA00023145"/>
    </source>
</evidence>
<feature type="compositionally biased region" description="Basic residues" evidence="8">
    <location>
        <begin position="392"/>
        <end position="404"/>
    </location>
</feature>
<reference evidence="11 12" key="1">
    <citation type="submission" date="2019-10" db="EMBL/GenBank/DDBJ databases">
        <title>Whole genome shotgun sequence of Acrocarpospora corrugata NBRC 13972.</title>
        <authorList>
            <person name="Ichikawa N."/>
            <person name="Kimura A."/>
            <person name="Kitahashi Y."/>
            <person name="Komaki H."/>
            <person name="Oguchi A."/>
        </authorList>
    </citation>
    <scope>NUCLEOTIDE SEQUENCE [LARGE SCALE GENOMIC DNA]</scope>
    <source>
        <strain evidence="11 12">NBRC 13972</strain>
    </source>
</reference>
<dbReference type="Gene3D" id="2.40.10.10">
    <property type="entry name" value="Trypsin-like serine proteases"/>
    <property type="match status" value="2"/>
</dbReference>
<evidence type="ECO:0000259" key="10">
    <source>
        <dbReference type="Pfam" id="PF02983"/>
    </source>
</evidence>